<sequence length="537" mass="60110">MASTKPSGEQVPGYGERRHFVPLTSVLPDLSSRGSARLHFVVSTGMEKPDPELRRFIRSHVMLGKNKGKAQRPRKRVTKELQNDSSSSSCVSNPSAASGQDGDMVEPSASSTKPSHTVLPVTVPRKFGSQLDTIRFADAVEPVSVEVVLQFSSIAKKVMFPRLESYILFERRADNWIAPLIVDPAYLHLMIFTSQYYFDAILPRKFTPLNERSLPHFLETLRLLRKRIAEDDDQVRLSLSTAATVMGLAGYAQIIGDSKSARHHMEGLCRIVSLRGGVTTFRDNGKLLLEIFRVDLGAALHSGSMPVFFNHPSCREPILPYPDLSLLLMTRGSVANGSTRRDSTTFLDDMDDELARAWKVMSEFCSVINFAVDSAQRISTETYLDAMTSVMYRLFDMHFEADSSDEAIRLGLLAFSTSVFLQWQHLGMPYPHFSATFRGCLATLTSSSHINLQLLVWLLMVGAVSVFDAADDEWLKPLLLVNTRHCEIDCWSKMRDLLDSFMWIALLQDGPGKAVFDSTITYIDTPLLDLSRAHAYQ</sequence>
<evidence type="ECO:0000256" key="2">
    <source>
        <dbReference type="SAM" id="MobiDB-lite"/>
    </source>
</evidence>
<accession>A0AAN6N2R5</accession>
<evidence type="ECO:0000256" key="1">
    <source>
        <dbReference type="ARBA" id="ARBA00023242"/>
    </source>
</evidence>
<organism evidence="3 4">
    <name type="scientific">Diplogelasinospora grovesii</name>
    <dbReference type="NCBI Taxonomy" id="303347"/>
    <lineage>
        <taxon>Eukaryota</taxon>
        <taxon>Fungi</taxon>
        <taxon>Dikarya</taxon>
        <taxon>Ascomycota</taxon>
        <taxon>Pezizomycotina</taxon>
        <taxon>Sordariomycetes</taxon>
        <taxon>Sordariomycetidae</taxon>
        <taxon>Sordariales</taxon>
        <taxon>Diplogelasinosporaceae</taxon>
        <taxon>Diplogelasinospora</taxon>
    </lineage>
</organism>
<keyword evidence="4" id="KW-1185">Reference proteome</keyword>
<evidence type="ECO:0000313" key="4">
    <source>
        <dbReference type="Proteomes" id="UP001303473"/>
    </source>
</evidence>
<proteinExistence type="predicted"/>
<protein>
    <submittedName>
        <fullName evidence="3">Uncharacterized protein</fullName>
    </submittedName>
</protein>
<name>A0AAN6N2R5_9PEZI</name>
<dbReference type="EMBL" id="MU853841">
    <property type="protein sequence ID" value="KAK3937974.1"/>
    <property type="molecule type" value="Genomic_DNA"/>
</dbReference>
<feature type="region of interest" description="Disordered" evidence="2">
    <location>
        <begin position="62"/>
        <end position="117"/>
    </location>
</feature>
<comment type="caution">
    <text evidence="3">The sequence shown here is derived from an EMBL/GenBank/DDBJ whole genome shotgun (WGS) entry which is preliminary data.</text>
</comment>
<feature type="compositionally biased region" description="Low complexity" evidence="2">
    <location>
        <begin position="85"/>
        <end position="98"/>
    </location>
</feature>
<dbReference type="InterPro" id="IPR021858">
    <property type="entry name" value="Fun_TF"/>
</dbReference>
<dbReference type="PANTHER" id="PTHR37540">
    <property type="entry name" value="TRANSCRIPTION FACTOR (ACR-2), PUTATIVE-RELATED-RELATED"/>
    <property type="match status" value="1"/>
</dbReference>
<dbReference type="Proteomes" id="UP001303473">
    <property type="component" value="Unassembled WGS sequence"/>
</dbReference>
<keyword evidence="1" id="KW-0539">Nucleus</keyword>
<feature type="compositionally biased region" description="Basic residues" evidence="2">
    <location>
        <begin position="66"/>
        <end position="77"/>
    </location>
</feature>
<gene>
    <name evidence="3" type="ORF">QBC46DRAFT_266371</name>
</gene>
<dbReference type="PANTHER" id="PTHR37540:SF5">
    <property type="entry name" value="TRANSCRIPTION FACTOR DOMAIN-CONTAINING PROTEIN"/>
    <property type="match status" value="1"/>
</dbReference>
<dbReference type="Pfam" id="PF11951">
    <property type="entry name" value="Fungal_trans_2"/>
    <property type="match status" value="1"/>
</dbReference>
<dbReference type="AlphaFoldDB" id="A0AAN6N2R5"/>
<evidence type="ECO:0000313" key="3">
    <source>
        <dbReference type="EMBL" id="KAK3937974.1"/>
    </source>
</evidence>
<reference evidence="4" key="1">
    <citation type="journal article" date="2023" name="Mol. Phylogenet. Evol.">
        <title>Genome-scale phylogeny and comparative genomics of the fungal order Sordariales.</title>
        <authorList>
            <person name="Hensen N."/>
            <person name="Bonometti L."/>
            <person name="Westerberg I."/>
            <person name="Brannstrom I.O."/>
            <person name="Guillou S."/>
            <person name="Cros-Aarteil S."/>
            <person name="Calhoun S."/>
            <person name="Haridas S."/>
            <person name="Kuo A."/>
            <person name="Mondo S."/>
            <person name="Pangilinan J."/>
            <person name="Riley R."/>
            <person name="LaButti K."/>
            <person name="Andreopoulos B."/>
            <person name="Lipzen A."/>
            <person name="Chen C."/>
            <person name="Yan M."/>
            <person name="Daum C."/>
            <person name="Ng V."/>
            <person name="Clum A."/>
            <person name="Steindorff A."/>
            <person name="Ohm R.A."/>
            <person name="Martin F."/>
            <person name="Silar P."/>
            <person name="Natvig D.O."/>
            <person name="Lalanne C."/>
            <person name="Gautier V."/>
            <person name="Ament-Velasquez S.L."/>
            <person name="Kruys A."/>
            <person name="Hutchinson M.I."/>
            <person name="Powell A.J."/>
            <person name="Barry K."/>
            <person name="Miller A.N."/>
            <person name="Grigoriev I.V."/>
            <person name="Debuchy R."/>
            <person name="Gladieux P."/>
            <person name="Hiltunen Thoren M."/>
            <person name="Johannesson H."/>
        </authorList>
    </citation>
    <scope>NUCLEOTIDE SEQUENCE [LARGE SCALE GENOMIC DNA]</scope>
    <source>
        <strain evidence="4">CBS 340.73</strain>
    </source>
</reference>